<name>A0A6A7AKA2_9PLEO</name>
<gene>
    <name evidence="1" type="ORF">CC86DRAFT_415426</name>
</gene>
<feature type="non-terminal residue" evidence="1">
    <location>
        <position position="358"/>
    </location>
</feature>
<dbReference type="Proteomes" id="UP000799424">
    <property type="component" value="Unassembled WGS sequence"/>
</dbReference>
<evidence type="ECO:0000313" key="1">
    <source>
        <dbReference type="EMBL" id="KAF2833573.1"/>
    </source>
</evidence>
<protein>
    <recommendedName>
        <fullName evidence="3">Fungal N-terminal domain-containing protein</fullName>
    </recommendedName>
</protein>
<keyword evidence="2" id="KW-1185">Reference proteome</keyword>
<organism evidence="1 2">
    <name type="scientific">Ophiobolus disseminans</name>
    <dbReference type="NCBI Taxonomy" id="1469910"/>
    <lineage>
        <taxon>Eukaryota</taxon>
        <taxon>Fungi</taxon>
        <taxon>Dikarya</taxon>
        <taxon>Ascomycota</taxon>
        <taxon>Pezizomycotina</taxon>
        <taxon>Dothideomycetes</taxon>
        <taxon>Pleosporomycetidae</taxon>
        <taxon>Pleosporales</taxon>
        <taxon>Pleosporineae</taxon>
        <taxon>Phaeosphaeriaceae</taxon>
        <taxon>Ophiobolus</taxon>
    </lineage>
</organism>
<dbReference type="EMBL" id="MU006216">
    <property type="protein sequence ID" value="KAF2833573.1"/>
    <property type="molecule type" value="Genomic_DNA"/>
</dbReference>
<dbReference type="OrthoDB" id="1577640at2759"/>
<proteinExistence type="predicted"/>
<reference evidence="1" key="1">
    <citation type="journal article" date="2020" name="Stud. Mycol.">
        <title>101 Dothideomycetes genomes: a test case for predicting lifestyles and emergence of pathogens.</title>
        <authorList>
            <person name="Haridas S."/>
            <person name="Albert R."/>
            <person name="Binder M."/>
            <person name="Bloem J."/>
            <person name="Labutti K."/>
            <person name="Salamov A."/>
            <person name="Andreopoulos B."/>
            <person name="Baker S."/>
            <person name="Barry K."/>
            <person name="Bills G."/>
            <person name="Bluhm B."/>
            <person name="Cannon C."/>
            <person name="Castanera R."/>
            <person name="Culley D."/>
            <person name="Daum C."/>
            <person name="Ezra D."/>
            <person name="Gonzalez J."/>
            <person name="Henrissat B."/>
            <person name="Kuo A."/>
            <person name="Liang C."/>
            <person name="Lipzen A."/>
            <person name="Lutzoni F."/>
            <person name="Magnuson J."/>
            <person name="Mondo S."/>
            <person name="Nolan M."/>
            <person name="Ohm R."/>
            <person name="Pangilinan J."/>
            <person name="Park H.-J."/>
            <person name="Ramirez L."/>
            <person name="Alfaro M."/>
            <person name="Sun H."/>
            <person name="Tritt A."/>
            <person name="Yoshinaga Y."/>
            <person name="Zwiers L.-H."/>
            <person name="Turgeon B."/>
            <person name="Goodwin S."/>
            <person name="Spatafora J."/>
            <person name="Crous P."/>
            <person name="Grigoriev I."/>
        </authorList>
    </citation>
    <scope>NUCLEOTIDE SEQUENCE</scope>
    <source>
        <strain evidence="1">CBS 113818</strain>
    </source>
</reference>
<sequence>MAVQACEEAMKKLKEMADKCNTTKQTKSSQIMLQNARKRLLWPFKKDTVANLQATLGMFQDNLTPALQCAGLDAVLRELVYLHPRLDIIHSQSASIERHVIHHTNTLRLLRDAATECSLVQHQNHAVISQALNDLRTELSGHSTALRSKIDLLIGNDSTLRDPTTIPPSFLAETTELVGNIEPQFQMSLQKYNVYAQQMPTPTTISHSYTTCRCRSKSKRSYSHVGWVRTFSEETYSHRPDCHRFAHADYSRSVAAQFTVYSRFFGLCVQASWQSSRREGWNTISPLLQYRAVVSSDSPALKLFENANSEIDRLQHSDRTDAKLKDLLSNTSSALQRCCGKNASPTDVDEYGNGLAFV</sequence>
<dbReference type="AlphaFoldDB" id="A0A6A7AKA2"/>
<evidence type="ECO:0008006" key="3">
    <source>
        <dbReference type="Google" id="ProtNLM"/>
    </source>
</evidence>
<accession>A0A6A7AKA2</accession>
<evidence type="ECO:0000313" key="2">
    <source>
        <dbReference type="Proteomes" id="UP000799424"/>
    </source>
</evidence>